<dbReference type="SUPFAM" id="SSF51735">
    <property type="entry name" value="NAD(P)-binding Rossmann-fold domains"/>
    <property type="match status" value="1"/>
</dbReference>
<dbReference type="Gene3D" id="3.90.180.10">
    <property type="entry name" value="Medium-chain alcohol dehydrogenases, catalytic domain"/>
    <property type="match status" value="1"/>
</dbReference>
<sequence>MASTTTDRAAGESGRMRAVTARRYGSPDVLEVSDVERPTPAPDEVLVRVRASTVGPPDSATREGSPAPIRLFSGLRRPKAIPGDALAGVVEATGATVTRFAEGDRVFGTTAPETGAHAEYVCLAEDAVLAVTPSSVDHGEAATVADGGLTALAFLRDVVDLRAGQSILVNGASGGVGTFAVQLAAHFGADVTGVCSTDNVALVESLGADTVLDYTETDFTATGERYDVVFDVVGKRSYPECRDSLTPTGVYLTTVPSAGVGYWVARTRLGGGRRAKFAATGVKPASEKQVNLGVLRELLDQGELRAVVDRTYPLEAIAEAHRYVDTGHKVGAVVLAMD</sequence>
<dbReference type="SUPFAM" id="SSF50129">
    <property type="entry name" value="GroES-like"/>
    <property type="match status" value="1"/>
</dbReference>
<dbReference type="SMART" id="SM00829">
    <property type="entry name" value="PKS_ER"/>
    <property type="match status" value="1"/>
</dbReference>
<dbReference type="GO" id="GO:0030554">
    <property type="term" value="F:adenyl nucleotide binding"/>
    <property type="evidence" value="ECO:0007669"/>
    <property type="project" value="UniProtKB-ARBA"/>
</dbReference>
<evidence type="ECO:0000259" key="2">
    <source>
        <dbReference type="SMART" id="SM00829"/>
    </source>
</evidence>
<evidence type="ECO:0000313" key="3">
    <source>
        <dbReference type="EMBL" id="MFD1512549.1"/>
    </source>
</evidence>
<evidence type="ECO:0000313" key="4">
    <source>
        <dbReference type="Proteomes" id="UP001597187"/>
    </source>
</evidence>
<dbReference type="InterPro" id="IPR050700">
    <property type="entry name" value="YIM1/Zinc_Alcohol_DH_Fams"/>
</dbReference>
<dbReference type="InterPro" id="IPR011032">
    <property type="entry name" value="GroES-like_sf"/>
</dbReference>
<keyword evidence="4" id="KW-1185">Reference proteome</keyword>
<dbReference type="PANTHER" id="PTHR11695:SF648">
    <property type="entry name" value="ZINC-BINDING OXIDOREDUCTASE"/>
    <property type="match status" value="1"/>
</dbReference>
<dbReference type="InterPro" id="IPR036291">
    <property type="entry name" value="NAD(P)-bd_dom_sf"/>
</dbReference>
<dbReference type="Proteomes" id="UP001597187">
    <property type="component" value="Unassembled WGS sequence"/>
</dbReference>
<organism evidence="3 4">
    <name type="scientific">Halomarina rubra</name>
    <dbReference type="NCBI Taxonomy" id="2071873"/>
    <lineage>
        <taxon>Archaea</taxon>
        <taxon>Methanobacteriati</taxon>
        <taxon>Methanobacteriota</taxon>
        <taxon>Stenosarchaea group</taxon>
        <taxon>Halobacteria</taxon>
        <taxon>Halobacteriales</taxon>
        <taxon>Natronomonadaceae</taxon>
        <taxon>Halomarina</taxon>
    </lineage>
</organism>
<gene>
    <name evidence="3" type="ORF">ACFSBT_04550</name>
</gene>
<dbReference type="GO" id="GO:0044281">
    <property type="term" value="P:small molecule metabolic process"/>
    <property type="evidence" value="ECO:0007669"/>
    <property type="project" value="UniProtKB-ARBA"/>
</dbReference>
<feature type="domain" description="Enoyl reductase (ER)" evidence="2">
    <location>
        <begin position="25"/>
        <end position="335"/>
    </location>
</feature>
<feature type="region of interest" description="Disordered" evidence="1">
    <location>
        <begin position="1"/>
        <end position="22"/>
    </location>
</feature>
<dbReference type="PANTHER" id="PTHR11695">
    <property type="entry name" value="ALCOHOL DEHYDROGENASE RELATED"/>
    <property type="match status" value="1"/>
</dbReference>
<name>A0ABD6AUD9_9EURY</name>
<dbReference type="GO" id="GO:0016616">
    <property type="term" value="F:oxidoreductase activity, acting on the CH-OH group of donors, NAD or NADP as acceptor"/>
    <property type="evidence" value="ECO:0007669"/>
    <property type="project" value="UniProtKB-ARBA"/>
</dbReference>
<dbReference type="CDD" id="cd08267">
    <property type="entry name" value="MDR1"/>
    <property type="match status" value="1"/>
</dbReference>
<evidence type="ECO:0000256" key="1">
    <source>
        <dbReference type="SAM" id="MobiDB-lite"/>
    </source>
</evidence>
<comment type="caution">
    <text evidence="3">The sequence shown here is derived from an EMBL/GenBank/DDBJ whole genome shotgun (WGS) entry which is preliminary data.</text>
</comment>
<dbReference type="EMBL" id="JBHUDC010000002">
    <property type="protein sequence ID" value="MFD1512549.1"/>
    <property type="molecule type" value="Genomic_DNA"/>
</dbReference>
<accession>A0ABD6AUD9</accession>
<dbReference type="GO" id="GO:0043168">
    <property type="term" value="F:anion binding"/>
    <property type="evidence" value="ECO:0007669"/>
    <property type="project" value="UniProtKB-ARBA"/>
</dbReference>
<dbReference type="Pfam" id="PF08240">
    <property type="entry name" value="ADH_N"/>
    <property type="match status" value="1"/>
</dbReference>
<reference evidence="3 4" key="1">
    <citation type="journal article" date="2019" name="Int. J. Syst. Evol. Microbiol.">
        <title>The Global Catalogue of Microorganisms (GCM) 10K type strain sequencing project: providing services to taxonomists for standard genome sequencing and annotation.</title>
        <authorList>
            <consortium name="The Broad Institute Genomics Platform"/>
            <consortium name="The Broad Institute Genome Sequencing Center for Infectious Disease"/>
            <person name="Wu L."/>
            <person name="Ma J."/>
        </authorList>
    </citation>
    <scope>NUCLEOTIDE SEQUENCE [LARGE SCALE GENOMIC DNA]</scope>
    <source>
        <strain evidence="3 4">CGMCC 1.12563</strain>
    </source>
</reference>
<proteinExistence type="predicted"/>
<dbReference type="AlphaFoldDB" id="A0ABD6AUD9"/>
<protein>
    <submittedName>
        <fullName evidence="3">NAD(P)-dependent alcohol dehydrogenase</fullName>
    </submittedName>
</protein>
<dbReference type="Pfam" id="PF13602">
    <property type="entry name" value="ADH_zinc_N_2"/>
    <property type="match status" value="1"/>
</dbReference>
<dbReference type="InterPro" id="IPR013154">
    <property type="entry name" value="ADH-like_N"/>
</dbReference>
<dbReference type="InterPro" id="IPR020843">
    <property type="entry name" value="ER"/>
</dbReference>
<dbReference type="Gene3D" id="3.40.50.720">
    <property type="entry name" value="NAD(P)-binding Rossmann-like Domain"/>
    <property type="match status" value="1"/>
</dbReference>